<evidence type="ECO:0000256" key="1">
    <source>
        <dbReference type="ARBA" id="ARBA00004123"/>
    </source>
</evidence>
<dbReference type="EMBL" id="PPTA01000008">
    <property type="protein sequence ID" value="TFB01670.1"/>
    <property type="molecule type" value="Genomic_DNA"/>
</dbReference>
<accession>A0ABY2H0A7</accession>
<evidence type="ECO:0000256" key="4">
    <source>
        <dbReference type="ARBA" id="ARBA00017063"/>
    </source>
</evidence>
<name>A0ABY2H0A7_9HYPO</name>
<keyword evidence="8" id="KW-1185">Reference proteome</keyword>
<organism evidence="7 8">
    <name type="scientific">Trichoderma ghanense</name>
    <dbReference type="NCBI Taxonomy" id="65468"/>
    <lineage>
        <taxon>Eukaryota</taxon>
        <taxon>Fungi</taxon>
        <taxon>Dikarya</taxon>
        <taxon>Ascomycota</taxon>
        <taxon>Pezizomycotina</taxon>
        <taxon>Sordariomycetes</taxon>
        <taxon>Hypocreomycetidae</taxon>
        <taxon>Hypocreales</taxon>
        <taxon>Hypocreaceae</taxon>
        <taxon>Trichoderma</taxon>
    </lineage>
</organism>
<dbReference type="InterPro" id="IPR043047">
    <property type="entry name" value="Hri1_N_sf"/>
</dbReference>
<dbReference type="GeneID" id="300578240"/>
<evidence type="ECO:0000256" key="5">
    <source>
        <dbReference type="ARBA" id="ARBA00022490"/>
    </source>
</evidence>
<dbReference type="RefSeq" id="XP_073557871.1">
    <property type="nucleotide sequence ID" value="XM_073703790.1"/>
</dbReference>
<feature type="non-terminal residue" evidence="7">
    <location>
        <position position="1"/>
    </location>
</feature>
<evidence type="ECO:0000256" key="3">
    <source>
        <dbReference type="ARBA" id="ARBA00005229"/>
    </source>
</evidence>
<evidence type="ECO:0000313" key="7">
    <source>
        <dbReference type="EMBL" id="TFB01670.1"/>
    </source>
</evidence>
<dbReference type="Gene3D" id="2.40.128.310">
    <property type="entry name" value="Protein HRI1, C-terminal domain"/>
    <property type="match status" value="1"/>
</dbReference>
<dbReference type="InterPro" id="IPR031818">
    <property type="entry name" value="Hri1"/>
</dbReference>
<comment type="similarity">
    <text evidence="3">Belongs to the HRI1 family.</text>
</comment>
<dbReference type="Pfam" id="PF16815">
    <property type="entry name" value="HRI1"/>
    <property type="match status" value="1"/>
</dbReference>
<sequence length="286" mass="31830">TIRFSGCISASVTLLSPHNLPLKNHPSIGGRDFPLNLCSTEGTMAGISFRKFIRWLPEEASEPTSTLVLTSPERRFVDIRVLLGDGSDALPDSEQILPLSRLDWAIAGTSSSTVLADGHSRSKWVHWIDSRALEAPADEGHMYAQPDRLSTLEKGRMVNPDTGKDTDYEEMWFDPPPKATSGADKALCVVLLMEDEEKGKKGMFVRLGEWAQVLVRDGEGDGEGDVVAERWEWRDDGLGWRRRVRLGDEGREMPCEEVLRGEIEMRVGGEVKVGDDVWRVVEVAEV</sequence>
<keyword evidence="6" id="KW-0539">Nucleus</keyword>
<proteinExistence type="inferred from homology"/>
<dbReference type="CDD" id="cd11693">
    <property type="entry name" value="HRI1_C_like"/>
    <property type="match status" value="1"/>
</dbReference>
<evidence type="ECO:0000256" key="6">
    <source>
        <dbReference type="ARBA" id="ARBA00023242"/>
    </source>
</evidence>
<dbReference type="Proteomes" id="UP001642720">
    <property type="component" value="Unassembled WGS sequence"/>
</dbReference>
<dbReference type="InterPro" id="IPR038744">
    <property type="entry name" value="Hri1_N"/>
</dbReference>
<gene>
    <name evidence="7" type="ORF">CCMA1212_006578</name>
</gene>
<comment type="subcellular location">
    <subcellularLocation>
        <location evidence="2">Cytoplasm</location>
    </subcellularLocation>
    <subcellularLocation>
        <location evidence="1">Nucleus</location>
    </subcellularLocation>
</comment>
<evidence type="ECO:0000256" key="2">
    <source>
        <dbReference type="ARBA" id="ARBA00004496"/>
    </source>
</evidence>
<protein>
    <recommendedName>
        <fullName evidence="4">Protein HRI1</fullName>
    </recommendedName>
</protein>
<dbReference type="Gene3D" id="2.40.128.320">
    <property type="entry name" value="Protein HRI1, N-terminal domain"/>
    <property type="match status" value="1"/>
</dbReference>
<reference evidence="7 8" key="1">
    <citation type="submission" date="2018-01" db="EMBL/GenBank/DDBJ databases">
        <title>Genome characterization of the sugarcane-associated fungus Trichoderma ghanense CCMA-1212 and their application in lignocelulose bioconversion.</title>
        <authorList>
            <person name="Steindorff A.S."/>
            <person name="Mendes T.D."/>
            <person name="Vilela E.S.D."/>
            <person name="Rodrigues D.S."/>
            <person name="Formighieri E.F."/>
            <person name="Melo I.S."/>
            <person name="Favaro L.C.L."/>
        </authorList>
    </citation>
    <scope>NUCLEOTIDE SEQUENCE [LARGE SCALE GENOMIC DNA]</scope>
    <source>
        <strain evidence="7 8">CCMA-1212</strain>
    </source>
</reference>
<dbReference type="CDD" id="cd11692">
    <property type="entry name" value="HRI1_N_like"/>
    <property type="match status" value="1"/>
</dbReference>
<evidence type="ECO:0000313" key="8">
    <source>
        <dbReference type="Proteomes" id="UP001642720"/>
    </source>
</evidence>
<keyword evidence="5" id="KW-0963">Cytoplasm</keyword>
<comment type="caution">
    <text evidence="7">The sequence shown here is derived from an EMBL/GenBank/DDBJ whole genome shotgun (WGS) entry which is preliminary data.</text>
</comment>